<reference evidence="1" key="2">
    <citation type="journal article" date="2022" name="New Phytol.">
        <title>Evolutionary transition to the ectomycorrhizal habit in the genomes of a hyperdiverse lineage of mushroom-forming fungi.</title>
        <authorList>
            <person name="Looney B."/>
            <person name="Miyauchi S."/>
            <person name="Morin E."/>
            <person name="Drula E."/>
            <person name="Courty P.E."/>
            <person name="Kohler A."/>
            <person name="Kuo A."/>
            <person name="LaButti K."/>
            <person name="Pangilinan J."/>
            <person name="Lipzen A."/>
            <person name="Riley R."/>
            <person name="Andreopoulos W."/>
            <person name="He G."/>
            <person name="Johnson J."/>
            <person name="Nolan M."/>
            <person name="Tritt A."/>
            <person name="Barry K.W."/>
            <person name="Grigoriev I.V."/>
            <person name="Nagy L.G."/>
            <person name="Hibbett D."/>
            <person name="Henrissat B."/>
            <person name="Matheny P.B."/>
            <person name="Labbe J."/>
            <person name="Martin F.M."/>
        </authorList>
    </citation>
    <scope>NUCLEOTIDE SEQUENCE</scope>
    <source>
        <strain evidence="1">HHB10654</strain>
    </source>
</reference>
<keyword evidence="2" id="KW-1185">Reference proteome</keyword>
<proteinExistence type="predicted"/>
<gene>
    <name evidence="1" type="ORF">BV25DRAFT_1628433</name>
</gene>
<protein>
    <submittedName>
        <fullName evidence="1">Uncharacterized protein</fullName>
    </submittedName>
</protein>
<dbReference type="Proteomes" id="UP000814140">
    <property type="component" value="Unassembled WGS sequence"/>
</dbReference>
<dbReference type="EMBL" id="MU277266">
    <property type="protein sequence ID" value="KAI0056337.1"/>
    <property type="molecule type" value="Genomic_DNA"/>
</dbReference>
<accession>A0ACB8SJI3</accession>
<name>A0ACB8SJI3_9AGAM</name>
<comment type="caution">
    <text evidence="1">The sequence shown here is derived from an EMBL/GenBank/DDBJ whole genome shotgun (WGS) entry which is preliminary data.</text>
</comment>
<evidence type="ECO:0000313" key="2">
    <source>
        <dbReference type="Proteomes" id="UP000814140"/>
    </source>
</evidence>
<evidence type="ECO:0000313" key="1">
    <source>
        <dbReference type="EMBL" id="KAI0056337.1"/>
    </source>
</evidence>
<sequence>MSSHAWQEELFDGYPSEEHFGDLPGYLNGLKSTVEGDELHATNEIQNEQSSTPSTSYPAHNATLNPFDQVESPFLSGDMPDMATVQNTIDPSIYSLPDIAGQGFYGNVFPDGSEAPNINPFYPPLANMPLIESYPTFHQGIHYDPTPQRVFTPGSDMSSLVSSRPPSLSYSQQSDAWSHPLSSILDQASASTSSIPLSDLATLQPASLPHLESAPHPLQLNYAASPVGLQVQAFRFGAGQDHAFVLSSLQTDASPSAQNDPSSSSKRKRASSPGAGPREGWVYLDGFHRDREVLCRWQGGCGEMVGRCRQDWTEHWAKHHPNTGGPGICLWDGCQKSNKAMSKHVADVHCRVRVRCEECDQILARDSPDMLDRHRCRRRKNTGTS</sequence>
<organism evidence="1 2">
    <name type="scientific">Artomyces pyxidatus</name>
    <dbReference type="NCBI Taxonomy" id="48021"/>
    <lineage>
        <taxon>Eukaryota</taxon>
        <taxon>Fungi</taxon>
        <taxon>Dikarya</taxon>
        <taxon>Basidiomycota</taxon>
        <taxon>Agaricomycotina</taxon>
        <taxon>Agaricomycetes</taxon>
        <taxon>Russulales</taxon>
        <taxon>Auriscalpiaceae</taxon>
        <taxon>Artomyces</taxon>
    </lineage>
</organism>
<reference evidence="1" key="1">
    <citation type="submission" date="2021-03" db="EMBL/GenBank/DDBJ databases">
        <authorList>
            <consortium name="DOE Joint Genome Institute"/>
            <person name="Ahrendt S."/>
            <person name="Looney B.P."/>
            <person name="Miyauchi S."/>
            <person name="Morin E."/>
            <person name="Drula E."/>
            <person name="Courty P.E."/>
            <person name="Chicoki N."/>
            <person name="Fauchery L."/>
            <person name="Kohler A."/>
            <person name="Kuo A."/>
            <person name="Labutti K."/>
            <person name="Pangilinan J."/>
            <person name="Lipzen A."/>
            <person name="Riley R."/>
            <person name="Andreopoulos W."/>
            <person name="He G."/>
            <person name="Johnson J."/>
            <person name="Barry K.W."/>
            <person name="Grigoriev I.V."/>
            <person name="Nagy L."/>
            <person name="Hibbett D."/>
            <person name="Henrissat B."/>
            <person name="Matheny P.B."/>
            <person name="Labbe J."/>
            <person name="Martin F."/>
        </authorList>
    </citation>
    <scope>NUCLEOTIDE SEQUENCE</scope>
    <source>
        <strain evidence="1">HHB10654</strain>
    </source>
</reference>